<dbReference type="AlphaFoldDB" id="A0A809RBK0"/>
<proteinExistence type="predicted"/>
<evidence type="ECO:0000313" key="5">
    <source>
        <dbReference type="EMBL" id="BBO24913.1"/>
    </source>
</evidence>
<dbReference type="EMBL" id="AP021858">
    <property type="protein sequence ID" value="BBO24913.1"/>
    <property type="molecule type" value="Genomic_DNA"/>
</dbReference>
<dbReference type="Gene3D" id="3.90.10.10">
    <property type="entry name" value="Cytochrome C3"/>
    <property type="match status" value="1"/>
</dbReference>
<accession>A0A809RBK0</accession>
<feature type="signal peptide" evidence="2">
    <location>
        <begin position="1"/>
        <end position="27"/>
    </location>
</feature>
<dbReference type="GO" id="GO:0016491">
    <property type="term" value="F:oxidoreductase activity"/>
    <property type="evidence" value="ECO:0007669"/>
    <property type="project" value="TreeGrafter"/>
</dbReference>
<dbReference type="SUPFAM" id="SSF48695">
    <property type="entry name" value="Multiheme cytochromes"/>
    <property type="match status" value="1"/>
</dbReference>
<dbReference type="Gene3D" id="1.10.1130.10">
    <property type="entry name" value="Flavocytochrome C3, Chain A"/>
    <property type="match status" value="1"/>
</dbReference>
<dbReference type="NCBIfam" id="TIGR01905">
    <property type="entry name" value="paired_CXXCH_1"/>
    <property type="match status" value="1"/>
</dbReference>
<feature type="domain" description="Cytochrome c-type protein NrfB-like" evidence="4">
    <location>
        <begin position="92"/>
        <end position="166"/>
    </location>
</feature>
<dbReference type="InterPro" id="IPR053875">
    <property type="entry name" value="Cytochrom_c_NrfB-like_dom"/>
</dbReference>
<dbReference type="PANTHER" id="PTHR35038:SF6">
    <property type="entry name" value="SURFACE LOCALIZED DECAHEME CYTOCHROME C LIPOPROTEIN"/>
    <property type="match status" value="1"/>
</dbReference>
<reference evidence="5" key="1">
    <citation type="journal article" name="DNA Res.">
        <title>The physiological potential of anammox bacteria as revealed by their core genome structure.</title>
        <authorList>
            <person name="Okubo T."/>
            <person name="Toyoda A."/>
            <person name="Fukuhara K."/>
            <person name="Uchiyama I."/>
            <person name="Harigaya Y."/>
            <person name="Kuroiwa M."/>
            <person name="Suzuki T."/>
            <person name="Murakami Y."/>
            <person name="Suwa Y."/>
            <person name="Takami H."/>
        </authorList>
    </citation>
    <scope>NUCLEOTIDE SEQUENCE</scope>
    <source>
        <strain evidence="5">317325-2</strain>
    </source>
</reference>
<feature type="domain" description="Doubled CXXCH motif" evidence="3">
    <location>
        <begin position="271"/>
        <end position="306"/>
    </location>
</feature>
<evidence type="ECO:0000256" key="2">
    <source>
        <dbReference type="SAM" id="SignalP"/>
    </source>
</evidence>
<keyword evidence="1 2" id="KW-0732">Signal</keyword>
<dbReference type="InterPro" id="IPR010177">
    <property type="entry name" value="Paired_CXXCH_1"/>
</dbReference>
<organism evidence="5 6">
    <name type="scientific">Candidatus Nitrosymbiomonas proteolyticus</name>
    <dbReference type="NCBI Taxonomy" id="2608984"/>
    <lineage>
        <taxon>Bacteria</taxon>
        <taxon>Bacillati</taxon>
        <taxon>Armatimonadota</taxon>
        <taxon>Armatimonadota incertae sedis</taxon>
        <taxon>Candidatus Nitrosymbiomonas</taxon>
    </lineage>
</organism>
<evidence type="ECO:0000259" key="3">
    <source>
        <dbReference type="Pfam" id="PF09699"/>
    </source>
</evidence>
<dbReference type="KEGG" id="npy:NPRO_25080"/>
<dbReference type="PANTHER" id="PTHR35038">
    <property type="entry name" value="DISSIMILATORY SULFITE REDUCTASE SIRA"/>
    <property type="match status" value="1"/>
</dbReference>
<dbReference type="Pfam" id="PF09699">
    <property type="entry name" value="Paired_CXXCH_1"/>
    <property type="match status" value="1"/>
</dbReference>
<dbReference type="InterPro" id="IPR036280">
    <property type="entry name" value="Multihaem_cyt_sf"/>
</dbReference>
<feature type="chain" id="PRO_5035317315" evidence="2">
    <location>
        <begin position="28"/>
        <end position="336"/>
    </location>
</feature>
<dbReference type="Pfam" id="PF22678">
    <property type="entry name" value="Cytochrom_c_NrfB-like"/>
    <property type="match status" value="1"/>
</dbReference>
<protein>
    <submittedName>
        <fullName evidence="5">Cytochrome c nitrite reductase pentaheme subunit</fullName>
    </submittedName>
</protein>
<evidence type="ECO:0000256" key="1">
    <source>
        <dbReference type="ARBA" id="ARBA00022729"/>
    </source>
</evidence>
<evidence type="ECO:0000313" key="6">
    <source>
        <dbReference type="Proteomes" id="UP000662873"/>
    </source>
</evidence>
<name>A0A809RBK0_9BACT</name>
<gene>
    <name evidence="5" type="ORF">NPRO_25080</name>
</gene>
<dbReference type="Gene3D" id="1.10.1130.20">
    <property type="match status" value="1"/>
</dbReference>
<evidence type="ECO:0000259" key="4">
    <source>
        <dbReference type="Pfam" id="PF22678"/>
    </source>
</evidence>
<dbReference type="InterPro" id="IPR051829">
    <property type="entry name" value="Multiheme_Cytochr_ET"/>
</dbReference>
<sequence length="336" mass="36570">MAVKVGYTMKLCKTNLFAIAVAPFAFVALGSAPQEAPQGKLPDSLFSQAKEEDFLGSAACETCHAEASLSFARSPHAAYSNNPKQSYDKQGCESCHGPGSFHLDEDNPRNISFRTESAAETSATCLRCHESVMGKPHWAQTEHARADVSCVGCHRIHIPENDSLQNRAKAFPGVDLAVRQQTVAQKEPSLLLKADERTLCGSCHRQEAAQFRLNSHHPVPEGRMVCSDCHSVHPTRATGRKVEPAKPNCVSCHGQHSGPFVYEHDAVNQWAGDGCGECHRSHGTSNPRLLKSFSRGLCAQCHTDKAATHYPGRTCWQAGCHVALHGSNSDPYFLSR</sequence>
<dbReference type="Proteomes" id="UP000662873">
    <property type="component" value="Chromosome"/>
</dbReference>